<dbReference type="SUPFAM" id="SSF52833">
    <property type="entry name" value="Thioredoxin-like"/>
    <property type="match status" value="1"/>
</dbReference>
<protein>
    <recommendedName>
        <fullName evidence="1">Thioredoxin domain-containing protein</fullName>
    </recommendedName>
</protein>
<dbReference type="InterPro" id="IPR050553">
    <property type="entry name" value="Thioredoxin_ResA/DsbE_sf"/>
</dbReference>
<dbReference type="PROSITE" id="PS51257">
    <property type="entry name" value="PROKAR_LIPOPROTEIN"/>
    <property type="match status" value="1"/>
</dbReference>
<dbReference type="InterPro" id="IPR036249">
    <property type="entry name" value="Thioredoxin-like_sf"/>
</dbReference>
<reference evidence="2" key="1">
    <citation type="submission" date="2018-05" db="EMBL/GenBank/DDBJ databases">
        <authorList>
            <person name="Lanie J.A."/>
            <person name="Ng W.-L."/>
            <person name="Kazmierczak K.M."/>
            <person name="Andrzejewski T.M."/>
            <person name="Davidsen T.M."/>
            <person name="Wayne K.J."/>
            <person name="Tettelin H."/>
            <person name="Glass J.I."/>
            <person name="Rusch D."/>
            <person name="Podicherti R."/>
            <person name="Tsui H.-C.T."/>
            <person name="Winkler M.E."/>
        </authorList>
    </citation>
    <scope>NUCLEOTIDE SEQUENCE</scope>
</reference>
<feature type="domain" description="Thioredoxin" evidence="1">
    <location>
        <begin position="46"/>
        <end position="194"/>
    </location>
</feature>
<evidence type="ECO:0000313" key="2">
    <source>
        <dbReference type="EMBL" id="SVA06611.1"/>
    </source>
</evidence>
<sequence length="194" mass="22129">MKHLIKIIILTAFVFMGCDNGNAQQKANQIKKNRPKTVQKRVQKNSNQALIAPDFTLADLDGNWVSLSELKGKVVLLNFWGTWCGPCRREIPAFIKLTEKYKKDGLEIVGITLTSGPPERIQSFSDKWGINYTLLTDIEGNETQVVTAKYGQATRQRITGIPTTFIIDREGYIRQRYVGPRSESIFYRDLEPYL</sequence>
<dbReference type="AlphaFoldDB" id="A0A381STI2"/>
<dbReference type="PROSITE" id="PS00194">
    <property type="entry name" value="THIOREDOXIN_1"/>
    <property type="match status" value="1"/>
</dbReference>
<dbReference type="PANTHER" id="PTHR42852">
    <property type="entry name" value="THIOL:DISULFIDE INTERCHANGE PROTEIN DSBE"/>
    <property type="match status" value="1"/>
</dbReference>
<dbReference type="PANTHER" id="PTHR42852:SF13">
    <property type="entry name" value="PROTEIN DIPZ"/>
    <property type="match status" value="1"/>
</dbReference>
<dbReference type="InterPro" id="IPR000866">
    <property type="entry name" value="AhpC/TSA"/>
</dbReference>
<dbReference type="PROSITE" id="PS51352">
    <property type="entry name" value="THIOREDOXIN_2"/>
    <property type="match status" value="1"/>
</dbReference>
<name>A0A381STI2_9ZZZZ</name>
<proteinExistence type="predicted"/>
<dbReference type="GO" id="GO:0016209">
    <property type="term" value="F:antioxidant activity"/>
    <property type="evidence" value="ECO:0007669"/>
    <property type="project" value="InterPro"/>
</dbReference>
<accession>A0A381STI2</accession>
<dbReference type="EMBL" id="UINC01003471">
    <property type="protein sequence ID" value="SVA06611.1"/>
    <property type="molecule type" value="Genomic_DNA"/>
</dbReference>
<dbReference type="InterPro" id="IPR013766">
    <property type="entry name" value="Thioredoxin_domain"/>
</dbReference>
<gene>
    <name evidence="2" type="ORF">METZ01_LOCUS59465</name>
</gene>
<dbReference type="GO" id="GO:0016491">
    <property type="term" value="F:oxidoreductase activity"/>
    <property type="evidence" value="ECO:0007669"/>
    <property type="project" value="InterPro"/>
</dbReference>
<organism evidence="2">
    <name type="scientific">marine metagenome</name>
    <dbReference type="NCBI Taxonomy" id="408172"/>
    <lineage>
        <taxon>unclassified sequences</taxon>
        <taxon>metagenomes</taxon>
        <taxon>ecological metagenomes</taxon>
    </lineage>
</organism>
<dbReference type="Gene3D" id="3.40.30.10">
    <property type="entry name" value="Glutaredoxin"/>
    <property type="match status" value="1"/>
</dbReference>
<dbReference type="CDD" id="cd02966">
    <property type="entry name" value="TlpA_like_family"/>
    <property type="match status" value="1"/>
</dbReference>
<dbReference type="InterPro" id="IPR017937">
    <property type="entry name" value="Thioredoxin_CS"/>
</dbReference>
<evidence type="ECO:0000259" key="1">
    <source>
        <dbReference type="PROSITE" id="PS51352"/>
    </source>
</evidence>
<dbReference type="Pfam" id="PF00578">
    <property type="entry name" value="AhpC-TSA"/>
    <property type="match status" value="1"/>
</dbReference>